<dbReference type="InterPro" id="IPR003245">
    <property type="entry name" value="Phytocyanin_dom"/>
</dbReference>
<proteinExistence type="predicted"/>
<feature type="domain" description="Phytocyanin" evidence="3">
    <location>
        <begin position="41"/>
        <end position="124"/>
    </location>
</feature>
<accession>A0A1Y2ELY9</accession>
<gene>
    <name evidence="4" type="ORF">BCR35DRAFT_162244</name>
</gene>
<feature type="compositionally biased region" description="Basic and acidic residues" evidence="1">
    <location>
        <begin position="161"/>
        <end position="174"/>
    </location>
</feature>
<dbReference type="Pfam" id="PF02298">
    <property type="entry name" value="Cu_bind_like"/>
    <property type="match status" value="1"/>
</dbReference>
<evidence type="ECO:0000313" key="4">
    <source>
        <dbReference type="EMBL" id="ORY72581.1"/>
    </source>
</evidence>
<feature type="signal peptide" evidence="2">
    <location>
        <begin position="1"/>
        <end position="23"/>
    </location>
</feature>
<dbReference type="InParanoid" id="A0A1Y2ELY9"/>
<dbReference type="InterPro" id="IPR052953">
    <property type="entry name" value="Ser-rich/MCO-related"/>
</dbReference>
<protein>
    <submittedName>
        <fullName evidence="4">Cupredoxin</fullName>
    </submittedName>
</protein>
<dbReference type="SUPFAM" id="SSF49503">
    <property type="entry name" value="Cupredoxins"/>
    <property type="match status" value="1"/>
</dbReference>
<dbReference type="Proteomes" id="UP000193467">
    <property type="component" value="Unassembled WGS sequence"/>
</dbReference>
<dbReference type="OrthoDB" id="1921208at2759"/>
<sequence length="174" mass="18145">MLSFHPFSFTLSLLCSFVTSSLAANHQIVVGGTGLVFTPEETTAAVGDTVEFIFQPPQHTVTQSSFADPCTLLKNATTGAEGFNSGPVPVQAGAATAPAWTLEITESTPIWFFCATPTHCQSGMVGSINAAKTGNKTFAAFKSLAMGTTSSNGSPSVVSSDRSRSYGSHLERLC</sequence>
<dbReference type="STRING" id="106004.A0A1Y2ELY9"/>
<dbReference type="InterPro" id="IPR008972">
    <property type="entry name" value="Cupredoxin"/>
</dbReference>
<name>A0A1Y2ELY9_9BASI</name>
<feature type="region of interest" description="Disordered" evidence="1">
    <location>
        <begin position="148"/>
        <end position="174"/>
    </location>
</feature>
<dbReference type="CDD" id="cd00920">
    <property type="entry name" value="Cupredoxin"/>
    <property type="match status" value="1"/>
</dbReference>
<feature type="compositionally biased region" description="Low complexity" evidence="1">
    <location>
        <begin position="150"/>
        <end position="160"/>
    </location>
</feature>
<evidence type="ECO:0000256" key="1">
    <source>
        <dbReference type="SAM" id="MobiDB-lite"/>
    </source>
</evidence>
<dbReference type="AlphaFoldDB" id="A0A1Y2ELY9"/>
<evidence type="ECO:0000259" key="3">
    <source>
        <dbReference type="Pfam" id="PF02298"/>
    </source>
</evidence>
<dbReference type="PANTHER" id="PTHR34883">
    <property type="entry name" value="SERINE-RICH PROTEIN, PUTATIVE-RELATED-RELATED"/>
    <property type="match status" value="1"/>
</dbReference>
<evidence type="ECO:0000256" key="2">
    <source>
        <dbReference type="SAM" id="SignalP"/>
    </source>
</evidence>
<organism evidence="4 5">
    <name type="scientific">Leucosporidium creatinivorum</name>
    <dbReference type="NCBI Taxonomy" id="106004"/>
    <lineage>
        <taxon>Eukaryota</taxon>
        <taxon>Fungi</taxon>
        <taxon>Dikarya</taxon>
        <taxon>Basidiomycota</taxon>
        <taxon>Pucciniomycotina</taxon>
        <taxon>Microbotryomycetes</taxon>
        <taxon>Leucosporidiales</taxon>
        <taxon>Leucosporidium</taxon>
    </lineage>
</organism>
<dbReference type="EMBL" id="MCGR01000051">
    <property type="protein sequence ID" value="ORY72581.1"/>
    <property type="molecule type" value="Genomic_DNA"/>
</dbReference>
<keyword evidence="5" id="KW-1185">Reference proteome</keyword>
<dbReference type="Gene3D" id="2.60.40.420">
    <property type="entry name" value="Cupredoxins - blue copper proteins"/>
    <property type="match status" value="1"/>
</dbReference>
<dbReference type="GO" id="GO:0009055">
    <property type="term" value="F:electron transfer activity"/>
    <property type="evidence" value="ECO:0007669"/>
    <property type="project" value="InterPro"/>
</dbReference>
<dbReference type="PANTHER" id="PTHR34883:SF15">
    <property type="entry name" value="EXTRACELLULAR SERINE-RICH PROTEIN"/>
    <property type="match status" value="1"/>
</dbReference>
<evidence type="ECO:0000313" key="5">
    <source>
        <dbReference type="Proteomes" id="UP000193467"/>
    </source>
</evidence>
<keyword evidence="2" id="KW-0732">Signal</keyword>
<reference evidence="4 5" key="1">
    <citation type="submission" date="2016-07" db="EMBL/GenBank/DDBJ databases">
        <title>Pervasive Adenine N6-methylation of Active Genes in Fungi.</title>
        <authorList>
            <consortium name="DOE Joint Genome Institute"/>
            <person name="Mondo S.J."/>
            <person name="Dannebaum R.O."/>
            <person name="Kuo R.C."/>
            <person name="Labutti K."/>
            <person name="Haridas S."/>
            <person name="Kuo A."/>
            <person name="Salamov A."/>
            <person name="Ahrendt S.R."/>
            <person name="Lipzen A."/>
            <person name="Sullivan W."/>
            <person name="Andreopoulos W.B."/>
            <person name="Clum A."/>
            <person name="Lindquist E."/>
            <person name="Daum C."/>
            <person name="Ramamoorthy G.K."/>
            <person name="Gryganskyi A."/>
            <person name="Culley D."/>
            <person name="Magnuson J.K."/>
            <person name="James T.Y."/>
            <person name="O'Malley M.A."/>
            <person name="Stajich J.E."/>
            <person name="Spatafora J.W."/>
            <person name="Visel A."/>
            <person name="Grigoriev I.V."/>
        </authorList>
    </citation>
    <scope>NUCLEOTIDE SEQUENCE [LARGE SCALE GENOMIC DNA]</scope>
    <source>
        <strain evidence="4 5">62-1032</strain>
    </source>
</reference>
<feature type="chain" id="PRO_5010991869" evidence="2">
    <location>
        <begin position="24"/>
        <end position="174"/>
    </location>
</feature>
<comment type="caution">
    <text evidence="4">The sequence shown here is derived from an EMBL/GenBank/DDBJ whole genome shotgun (WGS) entry which is preliminary data.</text>
</comment>